<dbReference type="Gene3D" id="1.10.10.10">
    <property type="entry name" value="Winged helix-like DNA-binding domain superfamily/Winged helix DNA-binding domain"/>
    <property type="match status" value="1"/>
</dbReference>
<evidence type="ECO:0000256" key="3">
    <source>
        <dbReference type="ARBA" id="ARBA00023163"/>
    </source>
</evidence>
<dbReference type="SUPFAM" id="SSF46785">
    <property type="entry name" value="Winged helix' DNA-binding domain"/>
    <property type="match status" value="1"/>
</dbReference>
<dbReference type="GO" id="GO:0003677">
    <property type="term" value="F:DNA binding"/>
    <property type="evidence" value="ECO:0007669"/>
    <property type="project" value="UniProtKB-KW"/>
</dbReference>
<dbReference type="InterPro" id="IPR036390">
    <property type="entry name" value="WH_DNA-bd_sf"/>
</dbReference>
<gene>
    <name evidence="5" type="ORF">SAMN05443244_1055</name>
</gene>
<accession>A0A1H4K9H3</accession>
<evidence type="ECO:0000256" key="2">
    <source>
        <dbReference type="ARBA" id="ARBA00023125"/>
    </source>
</evidence>
<sequence length="125" mass="13947">MSRADEGYNEKTHSAVSLLCGKWKLRILVSMKNGPVRVSELQRLIPEATKKMLIDTLHSLETAGIVIRTDVGGSIRHVEYRIVGVLEESTQALLGQLAHWSDLTRSVRNERSENASSNNRPNNVP</sequence>
<keyword evidence="1" id="KW-0805">Transcription regulation</keyword>
<dbReference type="PROSITE" id="PS51118">
    <property type="entry name" value="HTH_HXLR"/>
    <property type="match status" value="1"/>
</dbReference>
<dbReference type="EMBL" id="FNSD01000001">
    <property type="protein sequence ID" value="SEB54592.1"/>
    <property type="molecule type" value="Genomic_DNA"/>
</dbReference>
<dbReference type="PANTHER" id="PTHR33204:SF29">
    <property type="entry name" value="TRANSCRIPTIONAL REGULATOR"/>
    <property type="match status" value="1"/>
</dbReference>
<organism evidence="5 6">
    <name type="scientific">Terriglobus roseus</name>
    <dbReference type="NCBI Taxonomy" id="392734"/>
    <lineage>
        <taxon>Bacteria</taxon>
        <taxon>Pseudomonadati</taxon>
        <taxon>Acidobacteriota</taxon>
        <taxon>Terriglobia</taxon>
        <taxon>Terriglobales</taxon>
        <taxon>Acidobacteriaceae</taxon>
        <taxon>Terriglobus</taxon>
    </lineage>
</organism>
<evidence type="ECO:0000313" key="6">
    <source>
        <dbReference type="Proteomes" id="UP000182409"/>
    </source>
</evidence>
<name>A0A1H4K9H3_9BACT</name>
<evidence type="ECO:0000259" key="4">
    <source>
        <dbReference type="PROSITE" id="PS51118"/>
    </source>
</evidence>
<evidence type="ECO:0000313" key="5">
    <source>
        <dbReference type="EMBL" id="SEB54592.1"/>
    </source>
</evidence>
<dbReference type="InterPro" id="IPR002577">
    <property type="entry name" value="HTH_HxlR"/>
</dbReference>
<dbReference type="InterPro" id="IPR036388">
    <property type="entry name" value="WH-like_DNA-bd_sf"/>
</dbReference>
<dbReference type="PANTHER" id="PTHR33204">
    <property type="entry name" value="TRANSCRIPTIONAL REGULATOR, MARR FAMILY"/>
    <property type="match status" value="1"/>
</dbReference>
<protein>
    <submittedName>
        <fullName evidence="5">Transcriptional regulator, HxlR family</fullName>
    </submittedName>
</protein>
<evidence type="ECO:0000256" key="1">
    <source>
        <dbReference type="ARBA" id="ARBA00023015"/>
    </source>
</evidence>
<proteinExistence type="predicted"/>
<dbReference type="RefSeq" id="WP_074652661.1">
    <property type="nucleotide sequence ID" value="NZ_FNSD01000001.1"/>
</dbReference>
<reference evidence="5 6" key="1">
    <citation type="submission" date="2016-10" db="EMBL/GenBank/DDBJ databases">
        <authorList>
            <person name="de Groot N.N."/>
        </authorList>
    </citation>
    <scope>NUCLEOTIDE SEQUENCE [LARGE SCALE GENOMIC DNA]</scope>
    <source>
        <strain evidence="5 6">AB35.6</strain>
    </source>
</reference>
<dbReference type="Pfam" id="PF01638">
    <property type="entry name" value="HxlR"/>
    <property type="match status" value="1"/>
</dbReference>
<dbReference type="Proteomes" id="UP000182409">
    <property type="component" value="Unassembled WGS sequence"/>
</dbReference>
<feature type="domain" description="HTH hxlR-type" evidence="4">
    <location>
        <begin position="9"/>
        <end position="109"/>
    </location>
</feature>
<keyword evidence="3" id="KW-0804">Transcription</keyword>
<dbReference type="AlphaFoldDB" id="A0A1H4K9H3"/>
<keyword evidence="2" id="KW-0238">DNA-binding</keyword>